<feature type="transmembrane region" description="Helical" evidence="11">
    <location>
        <begin position="268"/>
        <end position="292"/>
    </location>
</feature>
<keyword evidence="13" id="KW-1185">Reference proteome</keyword>
<evidence type="ECO:0000313" key="13">
    <source>
        <dbReference type="Proteomes" id="UP000054144"/>
    </source>
</evidence>
<dbReference type="Proteomes" id="UP000054144">
    <property type="component" value="Unassembled WGS sequence"/>
</dbReference>
<name>A0A0D7A2P0_9AGAR</name>
<evidence type="ECO:0000256" key="5">
    <source>
        <dbReference type="ARBA" id="ARBA00022737"/>
    </source>
</evidence>
<feature type="compositionally biased region" description="Polar residues" evidence="10">
    <location>
        <begin position="22"/>
        <end position="32"/>
    </location>
</feature>
<evidence type="ECO:0000256" key="9">
    <source>
        <dbReference type="RuleBase" id="RU000477"/>
    </source>
</evidence>
<dbReference type="SUPFAM" id="SSF81338">
    <property type="entry name" value="Aquaporin-like"/>
    <property type="match status" value="1"/>
</dbReference>
<dbReference type="InterPro" id="IPR022357">
    <property type="entry name" value="MIP_CS"/>
</dbReference>
<feature type="region of interest" description="Disordered" evidence="10">
    <location>
        <begin position="1"/>
        <end position="32"/>
    </location>
</feature>
<dbReference type="OrthoDB" id="3222at2759"/>
<evidence type="ECO:0000256" key="6">
    <source>
        <dbReference type="ARBA" id="ARBA00022989"/>
    </source>
</evidence>
<comment type="catalytic activity">
    <reaction evidence="8">
        <text>H2O(in) = H2O(out)</text>
        <dbReference type="Rhea" id="RHEA:29667"/>
        <dbReference type="ChEBI" id="CHEBI:15377"/>
    </reaction>
</comment>
<dbReference type="PROSITE" id="PS00221">
    <property type="entry name" value="MIP"/>
    <property type="match status" value="1"/>
</dbReference>
<feature type="transmembrane region" description="Helical" evidence="11">
    <location>
        <begin position="181"/>
        <end position="202"/>
    </location>
</feature>
<organism evidence="12 13">
    <name type="scientific">Fistulina hepatica ATCC 64428</name>
    <dbReference type="NCBI Taxonomy" id="1128425"/>
    <lineage>
        <taxon>Eukaryota</taxon>
        <taxon>Fungi</taxon>
        <taxon>Dikarya</taxon>
        <taxon>Basidiomycota</taxon>
        <taxon>Agaricomycotina</taxon>
        <taxon>Agaricomycetes</taxon>
        <taxon>Agaricomycetidae</taxon>
        <taxon>Agaricales</taxon>
        <taxon>Fistulinaceae</taxon>
        <taxon>Fistulina</taxon>
    </lineage>
</organism>
<comment type="similarity">
    <text evidence="2 9">Belongs to the MIP/aquaporin (TC 1.A.8) family.</text>
</comment>
<evidence type="ECO:0000256" key="3">
    <source>
        <dbReference type="ARBA" id="ARBA00022448"/>
    </source>
</evidence>
<keyword evidence="5" id="KW-0677">Repeat</keyword>
<evidence type="ECO:0000256" key="2">
    <source>
        <dbReference type="ARBA" id="ARBA00006175"/>
    </source>
</evidence>
<accession>A0A0D7A2P0</accession>
<evidence type="ECO:0000256" key="8">
    <source>
        <dbReference type="ARBA" id="ARBA00034651"/>
    </source>
</evidence>
<keyword evidence="7 11" id="KW-0472">Membrane</keyword>
<proteinExistence type="inferred from homology"/>
<reference evidence="12 13" key="1">
    <citation type="journal article" date="2015" name="Fungal Genet. Biol.">
        <title>Evolution of novel wood decay mechanisms in Agaricales revealed by the genome sequences of Fistulina hepatica and Cylindrobasidium torrendii.</title>
        <authorList>
            <person name="Floudas D."/>
            <person name="Held B.W."/>
            <person name="Riley R."/>
            <person name="Nagy L.G."/>
            <person name="Koehler G."/>
            <person name="Ransdell A.S."/>
            <person name="Younus H."/>
            <person name="Chow J."/>
            <person name="Chiniquy J."/>
            <person name="Lipzen A."/>
            <person name="Tritt A."/>
            <person name="Sun H."/>
            <person name="Haridas S."/>
            <person name="LaButti K."/>
            <person name="Ohm R.A."/>
            <person name="Kues U."/>
            <person name="Blanchette R.A."/>
            <person name="Grigoriev I.V."/>
            <person name="Minto R.E."/>
            <person name="Hibbett D.S."/>
        </authorList>
    </citation>
    <scope>NUCLEOTIDE SEQUENCE [LARGE SCALE GENOMIC DNA]</scope>
    <source>
        <strain evidence="12 13">ATCC 64428</strain>
    </source>
</reference>
<dbReference type="InterPro" id="IPR000425">
    <property type="entry name" value="MIP"/>
</dbReference>
<dbReference type="InterPro" id="IPR023271">
    <property type="entry name" value="Aquaporin-like"/>
</dbReference>
<evidence type="ECO:0000256" key="10">
    <source>
        <dbReference type="SAM" id="MobiDB-lite"/>
    </source>
</evidence>
<dbReference type="Gene3D" id="1.20.1080.10">
    <property type="entry name" value="Glycerol uptake facilitator protein"/>
    <property type="match status" value="1"/>
</dbReference>
<dbReference type="PANTHER" id="PTHR43829">
    <property type="entry name" value="AQUAPORIN OR AQUAGLYCEROPORIN RELATED"/>
    <property type="match status" value="1"/>
</dbReference>
<dbReference type="GO" id="GO:0015254">
    <property type="term" value="F:glycerol channel activity"/>
    <property type="evidence" value="ECO:0007669"/>
    <property type="project" value="TreeGrafter"/>
</dbReference>
<evidence type="ECO:0000256" key="1">
    <source>
        <dbReference type="ARBA" id="ARBA00004141"/>
    </source>
</evidence>
<keyword evidence="3 9" id="KW-0813">Transport</keyword>
<feature type="transmembrane region" description="Helical" evidence="11">
    <location>
        <begin position="214"/>
        <end position="234"/>
    </location>
</feature>
<evidence type="ECO:0000256" key="11">
    <source>
        <dbReference type="SAM" id="Phobius"/>
    </source>
</evidence>
<feature type="transmembrane region" description="Helical" evidence="11">
    <location>
        <begin position="93"/>
        <end position="111"/>
    </location>
</feature>
<dbReference type="PRINTS" id="PR00783">
    <property type="entry name" value="MINTRINSICP"/>
</dbReference>
<evidence type="ECO:0000256" key="7">
    <source>
        <dbReference type="ARBA" id="ARBA00023136"/>
    </source>
</evidence>
<dbReference type="AlphaFoldDB" id="A0A0D7A2P0"/>
<dbReference type="GO" id="GO:0005886">
    <property type="term" value="C:plasma membrane"/>
    <property type="evidence" value="ECO:0007669"/>
    <property type="project" value="TreeGrafter"/>
</dbReference>
<dbReference type="EMBL" id="KN882063">
    <property type="protein sequence ID" value="KIY44990.1"/>
    <property type="molecule type" value="Genomic_DNA"/>
</dbReference>
<dbReference type="PANTHER" id="PTHR43829:SF9">
    <property type="entry name" value="AQUAPORIN-9"/>
    <property type="match status" value="1"/>
</dbReference>
<feature type="compositionally biased region" description="Polar residues" evidence="10">
    <location>
        <begin position="1"/>
        <end position="10"/>
    </location>
</feature>
<evidence type="ECO:0000256" key="4">
    <source>
        <dbReference type="ARBA" id="ARBA00022692"/>
    </source>
</evidence>
<keyword evidence="6 11" id="KW-1133">Transmembrane helix</keyword>
<dbReference type="Pfam" id="PF00230">
    <property type="entry name" value="MIP"/>
    <property type="match status" value="1"/>
</dbReference>
<feature type="transmembrane region" description="Helical" evidence="11">
    <location>
        <begin position="132"/>
        <end position="156"/>
    </location>
</feature>
<dbReference type="InterPro" id="IPR050363">
    <property type="entry name" value="MIP/Aquaporin"/>
</dbReference>
<dbReference type="NCBIfam" id="TIGR00861">
    <property type="entry name" value="MIP"/>
    <property type="match status" value="1"/>
</dbReference>
<feature type="transmembrane region" description="Helical" evidence="11">
    <location>
        <begin position="62"/>
        <end position="81"/>
    </location>
</feature>
<evidence type="ECO:0000313" key="12">
    <source>
        <dbReference type="EMBL" id="KIY44990.1"/>
    </source>
</evidence>
<gene>
    <name evidence="12" type="ORF">FISHEDRAFT_67236</name>
</gene>
<sequence>MTMSQSTVDTRSWPDAPPKRVASSSNTSPVDTRVQSLDEGVTVIATSAGSYREAFREYSSEFFGTMILVIFGNGVNCQVSTSANSGDWLSVSATWAVGIAIGVWVAVNGHINPAITLAMATWRGFPWRKVPGYILSQFLGALVGAAIVYATFFHAIDVVEGGRGVRTLATAGNFGTYAADYMTNVSCFFSEFLATTIFLFGIATIQDRKNGLPAGGQPFALFLLFMGIAAGLGYQTSFSLNPARDFGPRILTAMVGYGSDVFNYRNQYWLWCPILGPIFGAQIGILAYDLFLNTNTDTLIFKKL</sequence>
<keyword evidence="4 9" id="KW-0812">Transmembrane</keyword>
<comment type="subcellular location">
    <subcellularLocation>
        <location evidence="1">Membrane</location>
        <topology evidence="1">Multi-pass membrane protein</topology>
    </subcellularLocation>
</comment>
<dbReference type="GO" id="GO:0015250">
    <property type="term" value="F:water channel activity"/>
    <property type="evidence" value="ECO:0007669"/>
    <property type="project" value="TreeGrafter"/>
</dbReference>
<protein>
    <submittedName>
        <fullName evidence="12">Aquaporin</fullName>
    </submittedName>
</protein>